<protein>
    <submittedName>
        <fullName evidence="2">Uncharacterized protein</fullName>
    </submittedName>
</protein>
<geneLocation type="plasmid" evidence="2 3">
    <name>unnamedB</name>
</geneLocation>
<dbReference type="EMBL" id="CP121310">
    <property type="protein sequence ID" value="WFP94658.1"/>
    <property type="molecule type" value="Genomic_DNA"/>
</dbReference>
<feature type="transmembrane region" description="Helical" evidence="1">
    <location>
        <begin position="12"/>
        <end position="31"/>
    </location>
</feature>
<keyword evidence="2" id="KW-0614">Plasmid</keyword>
<keyword evidence="3" id="KW-1185">Reference proteome</keyword>
<sequence>MQGQETFLERTLRIGVTVVIAILLAAIQYVVSSRGLYPVL</sequence>
<dbReference type="GeneID" id="74309055"/>
<organism evidence="2 3">
    <name type="scientific">Ensifer adhaerens</name>
    <name type="common">Sinorhizobium morelense</name>
    <dbReference type="NCBI Taxonomy" id="106592"/>
    <lineage>
        <taxon>Bacteria</taxon>
        <taxon>Pseudomonadati</taxon>
        <taxon>Pseudomonadota</taxon>
        <taxon>Alphaproteobacteria</taxon>
        <taxon>Hyphomicrobiales</taxon>
        <taxon>Rhizobiaceae</taxon>
        <taxon>Sinorhizobium/Ensifer group</taxon>
        <taxon>Ensifer</taxon>
    </lineage>
</organism>
<proteinExistence type="predicted"/>
<evidence type="ECO:0000256" key="1">
    <source>
        <dbReference type="SAM" id="Phobius"/>
    </source>
</evidence>
<accession>A0ABY8HS77</accession>
<dbReference type="RefSeq" id="WP_257785210.1">
    <property type="nucleotide sequence ID" value="NZ_CP015882.1"/>
</dbReference>
<name>A0ABY8HS77_ENSAD</name>
<dbReference type="Proteomes" id="UP001214094">
    <property type="component" value="Plasmid unnamedB"/>
</dbReference>
<gene>
    <name evidence="2" type="ORF">P4B07_33190</name>
</gene>
<keyword evidence="1" id="KW-0812">Transmembrane</keyword>
<evidence type="ECO:0000313" key="2">
    <source>
        <dbReference type="EMBL" id="WFP94658.1"/>
    </source>
</evidence>
<keyword evidence="1" id="KW-1133">Transmembrane helix</keyword>
<keyword evidence="1" id="KW-0472">Membrane</keyword>
<reference evidence="2 3" key="1">
    <citation type="submission" date="2023-03" db="EMBL/GenBank/DDBJ databases">
        <title>Comparative genome and transcriptome analysis combination mining strategies for increasing vitamin B12 production of Ensifer adhaerens strain.</title>
        <authorList>
            <person name="Yongheng L."/>
        </authorList>
    </citation>
    <scope>NUCLEOTIDE SEQUENCE [LARGE SCALE GENOMIC DNA]</scope>
    <source>
        <strain evidence="2 3">Casida A-T305</strain>
        <plasmid evidence="2 3">unnamedB</plasmid>
    </source>
</reference>
<evidence type="ECO:0000313" key="3">
    <source>
        <dbReference type="Proteomes" id="UP001214094"/>
    </source>
</evidence>